<dbReference type="PROSITE" id="PS00216">
    <property type="entry name" value="SUGAR_TRANSPORT_1"/>
    <property type="match status" value="1"/>
</dbReference>
<evidence type="ECO:0000259" key="12">
    <source>
        <dbReference type="PROSITE" id="PS50850"/>
    </source>
</evidence>
<dbReference type="AlphaFoldDB" id="A0A1G9GE46"/>
<keyword evidence="6" id="KW-0769">Symport</keyword>
<evidence type="ECO:0000256" key="2">
    <source>
        <dbReference type="ARBA" id="ARBA00008240"/>
    </source>
</evidence>
<evidence type="ECO:0000313" key="14">
    <source>
        <dbReference type="Proteomes" id="UP000199155"/>
    </source>
</evidence>
<dbReference type="SUPFAM" id="SSF103473">
    <property type="entry name" value="MFS general substrate transporter"/>
    <property type="match status" value="1"/>
</dbReference>
<feature type="transmembrane region" description="Helical" evidence="11">
    <location>
        <begin position="274"/>
        <end position="294"/>
    </location>
</feature>
<dbReference type="PANTHER" id="PTHR43528">
    <property type="entry name" value="ALPHA-KETOGLUTARATE PERMEASE"/>
    <property type="match status" value="1"/>
</dbReference>
<dbReference type="FunFam" id="1.20.1250.20:FF:000001">
    <property type="entry name" value="Dicarboxylate MFS transporter"/>
    <property type="match status" value="1"/>
</dbReference>
<evidence type="ECO:0000256" key="3">
    <source>
        <dbReference type="ARBA" id="ARBA00022448"/>
    </source>
</evidence>
<evidence type="ECO:0000256" key="4">
    <source>
        <dbReference type="ARBA" id="ARBA00022475"/>
    </source>
</evidence>
<comment type="similarity">
    <text evidence="2">Belongs to the major facilitator superfamily. Metabolite:H+ Symporter (MHS) family (TC 2.A.1.6) family.</text>
</comment>
<feature type="transmembrane region" description="Helical" evidence="11">
    <location>
        <begin position="87"/>
        <end position="111"/>
    </location>
</feature>
<feature type="transmembrane region" description="Helical" evidence="11">
    <location>
        <begin position="123"/>
        <end position="141"/>
    </location>
</feature>
<evidence type="ECO:0000256" key="8">
    <source>
        <dbReference type="ARBA" id="ARBA00023136"/>
    </source>
</evidence>
<reference evidence="13 14" key="1">
    <citation type="submission" date="2016-10" db="EMBL/GenBank/DDBJ databases">
        <authorList>
            <person name="de Groot N.N."/>
        </authorList>
    </citation>
    <scope>NUCLEOTIDE SEQUENCE [LARGE SCALE GENOMIC DNA]</scope>
    <source>
        <strain evidence="13 14">CGMCC 4.5727</strain>
    </source>
</reference>
<keyword evidence="7 11" id="KW-1133">Transmembrane helix</keyword>
<evidence type="ECO:0000256" key="1">
    <source>
        <dbReference type="ARBA" id="ARBA00004651"/>
    </source>
</evidence>
<feature type="transmembrane region" description="Helical" evidence="11">
    <location>
        <begin position="403"/>
        <end position="422"/>
    </location>
</feature>
<evidence type="ECO:0000256" key="5">
    <source>
        <dbReference type="ARBA" id="ARBA00022692"/>
    </source>
</evidence>
<dbReference type="Gene3D" id="1.20.1250.20">
    <property type="entry name" value="MFS general substrate transporter like domains"/>
    <property type="match status" value="1"/>
</dbReference>
<gene>
    <name evidence="13" type="ORF">SAMN05421806_115171</name>
</gene>
<dbReference type="Proteomes" id="UP000199155">
    <property type="component" value="Unassembled WGS sequence"/>
</dbReference>
<comment type="subcellular location">
    <subcellularLocation>
        <location evidence="1">Cell membrane</location>
        <topology evidence="1">Multi-pass membrane protein</topology>
    </subcellularLocation>
</comment>
<organism evidence="13 14">
    <name type="scientific">Streptomyces indicus</name>
    <dbReference type="NCBI Taxonomy" id="417292"/>
    <lineage>
        <taxon>Bacteria</taxon>
        <taxon>Bacillati</taxon>
        <taxon>Actinomycetota</taxon>
        <taxon>Actinomycetes</taxon>
        <taxon>Kitasatosporales</taxon>
        <taxon>Streptomycetaceae</taxon>
        <taxon>Streptomyces</taxon>
    </lineage>
</organism>
<accession>A0A1G9GE46</accession>
<feature type="transmembrane region" description="Helical" evidence="11">
    <location>
        <begin position="63"/>
        <end position="81"/>
    </location>
</feature>
<sequence length="491" mass="52425">MSAPMDTESASGEQPLPANHRFLRRAALRRRNPKLRETDVTVTPEPAVKRAVKATMLGNAMEWFDFGVYAYLAVTIGKVFFPSGNDTAQVLSSLATFAAAFLVRPLGGMVFGPLGDRIGRKKVLALTMILMSTATFAIGVLPGYATVGLWAPAMLILFRMVQGFSTGGEYGGAATFIAEYAPDKRRGFFGSFLEFGTLIGYTFAAVLVTVLQTVLSDAQMLDWGWRIPFLVAAPMGLVGLYLRMKLEETPAFKEMEESSAQSAPQERVPFLQRFAGLWPAITVCIALVAAYNVADYILLSYMPTYLQNTVGYSGTAGLMAIVIVMLILMALINAVGRLSDSIGRKPLLLAGSIGFLVLPVPAFLLIGTGHWASVFAGLLLLGLPLLCLLATMSSVLPALFPTALRYGALAIAFNVSVSLFGGTAPLAVEALVSATGNDLMPAYYVMAFAVVGMIAAATLKESAGKPLEGSPPSVATREEARELVQAQYERA</sequence>
<protein>
    <recommendedName>
        <fullName evidence="10">Putative proline/betaine transporter</fullName>
    </recommendedName>
</protein>
<feature type="transmembrane region" description="Helical" evidence="11">
    <location>
        <begin position="442"/>
        <end position="459"/>
    </location>
</feature>
<evidence type="ECO:0000313" key="13">
    <source>
        <dbReference type="EMBL" id="SDK98930.1"/>
    </source>
</evidence>
<feature type="domain" description="Major facilitator superfamily (MFS) profile" evidence="12">
    <location>
        <begin position="51"/>
        <end position="464"/>
    </location>
</feature>
<feature type="transmembrane region" description="Helical" evidence="11">
    <location>
        <begin position="314"/>
        <end position="335"/>
    </location>
</feature>
<keyword evidence="4" id="KW-1003">Cell membrane</keyword>
<dbReference type="InterPro" id="IPR020846">
    <property type="entry name" value="MFS_dom"/>
</dbReference>
<dbReference type="STRING" id="417292.SAMN05421806_115171"/>
<dbReference type="EMBL" id="FNFF01000015">
    <property type="protein sequence ID" value="SDK98930.1"/>
    <property type="molecule type" value="Genomic_DNA"/>
</dbReference>
<feature type="transmembrane region" description="Helical" evidence="11">
    <location>
        <begin position="223"/>
        <end position="242"/>
    </location>
</feature>
<dbReference type="PROSITE" id="PS50850">
    <property type="entry name" value="MFS"/>
    <property type="match status" value="1"/>
</dbReference>
<dbReference type="GO" id="GO:0015293">
    <property type="term" value="F:symporter activity"/>
    <property type="evidence" value="ECO:0007669"/>
    <property type="project" value="UniProtKB-KW"/>
</dbReference>
<evidence type="ECO:0000256" key="7">
    <source>
        <dbReference type="ARBA" id="ARBA00022989"/>
    </source>
</evidence>
<proteinExistence type="inferred from homology"/>
<feature type="transmembrane region" description="Helical" evidence="11">
    <location>
        <begin position="347"/>
        <end position="366"/>
    </location>
</feature>
<dbReference type="Pfam" id="PF00083">
    <property type="entry name" value="Sugar_tr"/>
    <property type="match status" value="1"/>
</dbReference>
<keyword evidence="3" id="KW-0813">Transport</keyword>
<dbReference type="RefSeq" id="WP_093615536.1">
    <property type="nucleotide sequence ID" value="NZ_FNFF01000015.1"/>
</dbReference>
<keyword evidence="14" id="KW-1185">Reference proteome</keyword>
<evidence type="ECO:0000256" key="10">
    <source>
        <dbReference type="ARBA" id="ARBA00039918"/>
    </source>
</evidence>
<dbReference type="InterPro" id="IPR005828">
    <property type="entry name" value="MFS_sugar_transport-like"/>
</dbReference>
<dbReference type="InterPro" id="IPR005829">
    <property type="entry name" value="Sugar_transporter_CS"/>
</dbReference>
<dbReference type="PROSITE" id="PS00217">
    <property type="entry name" value="SUGAR_TRANSPORT_2"/>
    <property type="match status" value="1"/>
</dbReference>
<feature type="transmembrane region" description="Helical" evidence="11">
    <location>
        <begin position="188"/>
        <end position="211"/>
    </location>
</feature>
<keyword evidence="5 11" id="KW-0812">Transmembrane</keyword>
<dbReference type="OrthoDB" id="9066401at2"/>
<keyword evidence="8 11" id="KW-0472">Membrane</keyword>
<dbReference type="PANTHER" id="PTHR43528:SF1">
    <property type="entry name" value="ALPHA-KETOGLUTARATE PERMEASE"/>
    <property type="match status" value="1"/>
</dbReference>
<name>A0A1G9GE46_9ACTN</name>
<evidence type="ECO:0000256" key="9">
    <source>
        <dbReference type="ARBA" id="ARBA00037295"/>
    </source>
</evidence>
<comment type="function">
    <text evidence="9">May be a proton symporter involved in the uptake of osmolytes such as proline and glycine betaine.</text>
</comment>
<feature type="transmembrane region" description="Helical" evidence="11">
    <location>
        <begin position="372"/>
        <end position="391"/>
    </location>
</feature>
<dbReference type="CDD" id="cd17366">
    <property type="entry name" value="MFS_ProP"/>
    <property type="match status" value="1"/>
</dbReference>
<dbReference type="GO" id="GO:0005886">
    <property type="term" value="C:plasma membrane"/>
    <property type="evidence" value="ECO:0007669"/>
    <property type="project" value="UniProtKB-SubCell"/>
</dbReference>
<evidence type="ECO:0000256" key="6">
    <source>
        <dbReference type="ARBA" id="ARBA00022847"/>
    </source>
</evidence>
<dbReference type="InterPro" id="IPR036259">
    <property type="entry name" value="MFS_trans_sf"/>
</dbReference>
<dbReference type="InterPro" id="IPR051084">
    <property type="entry name" value="H+-coupled_symporters"/>
</dbReference>
<evidence type="ECO:0000256" key="11">
    <source>
        <dbReference type="SAM" id="Phobius"/>
    </source>
</evidence>